<gene>
    <name evidence="1" type="ORF">H4075_04255</name>
</gene>
<dbReference type="AlphaFoldDB" id="A0A7G5XIW8"/>
<dbReference type="EMBL" id="CP060007">
    <property type="protein sequence ID" value="QNA45421.1"/>
    <property type="molecule type" value="Genomic_DNA"/>
</dbReference>
<organism evidence="1 2">
    <name type="scientific">Lacibacter sediminis</name>
    <dbReference type="NCBI Taxonomy" id="2760713"/>
    <lineage>
        <taxon>Bacteria</taxon>
        <taxon>Pseudomonadati</taxon>
        <taxon>Bacteroidota</taxon>
        <taxon>Chitinophagia</taxon>
        <taxon>Chitinophagales</taxon>
        <taxon>Chitinophagaceae</taxon>
        <taxon>Lacibacter</taxon>
    </lineage>
</organism>
<dbReference type="PROSITE" id="PS51257">
    <property type="entry name" value="PROKAR_LIPOPROTEIN"/>
    <property type="match status" value="1"/>
</dbReference>
<evidence type="ECO:0000313" key="2">
    <source>
        <dbReference type="Proteomes" id="UP000515344"/>
    </source>
</evidence>
<dbReference type="KEGG" id="lacs:H4075_04255"/>
<dbReference type="Proteomes" id="UP000515344">
    <property type="component" value="Chromosome"/>
</dbReference>
<dbReference type="RefSeq" id="WP_182804469.1">
    <property type="nucleotide sequence ID" value="NZ_CP060007.1"/>
</dbReference>
<evidence type="ECO:0000313" key="1">
    <source>
        <dbReference type="EMBL" id="QNA45421.1"/>
    </source>
</evidence>
<keyword evidence="2" id="KW-1185">Reference proteome</keyword>
<protein>
    <submittedName>
        <fullName evidence="1">DUF5602 domain-containing protein</fullName>
    </submittedName>
</protein>
<sequence>MKTIQTITAFAFFVFLASCTKENSLSNESLSIETSAVAANTQEEHVNIFKGPEVQVGNGKVRSWIKITHDDQPLELGLEFTPGALENLPDEEEVGVSPHWNIPFHQKVKDVTPFDHLTLNWNPHGHPDAFFGAQHFDFHFYMMTETERMAIPAWSPATDVYFNNYPPAGYMPANYVAPPGATAAVPAMGKHWLPMPPTSFLPFTHVMILGSYNGRFNFIEPMITLGYMQSGQSVSKDYAQPLKFEKAGNYPTKYNVNKDEISGHHFVSLSHFVWRNAN</sequence>
<name>A0A7G5XIW8_9BACT</name>
<dbReference type="InterPro" id="IPR033786">
    <property type="entry name" value="TTHB210-like"/>
</dbReference>
<accession>A0A7G5XIW8</accession>
<proteinExistence type="predicted"/>
<dbReference type="CDD" id="cd11669">
    <property type="entry name" value="TTHB210-like"/>
    <property type="match status" value="1"/>
</dbReference>
<reference evidence="2" key="1">
    <citation type="submission" date="2020-08" db="EMBL/GenBank/DDBJ databases">
        <title>Lacibacter sp. S13-6-6 genome sequencing.</title>
        <authorList>
            <person name="Jin L."/>
        </authorList>
    </citation>
    <scope>NUCLEOTIDE SEQUENCE [LARGE SCALE GENOMIC DNA]</scope>
    <source>
        <strain evidence="2">S13-6-6</strain>
    </source>
</reference>